<reference evidence="1" key="1">
    <citation type="journal article" date="2022" name="bioRxiv">
        <title>Sequencing and chromosome-scale assembly of the giantPleurodeles waltlgenome.</title>
        <authorList>
            <person name="Brown T."/>
            <person name="Elewa A."/>
            <person name="Iarovenko S."/>
            <person name="Subramanian E."/>
            <person name="Araus A.J."/>
            <person name="Petzold A."/>
            <person name="Susuki M."/>
            <person name="Suzuki K.-i.T."/>
            <person name="Hayashi T."/>
            <person name="Toyoda A."/>
            <person name="Oliveira C."/>
            <person name="Osipova E."/>
            <person name="Leigh N.D."/>
            <person name="Simon A."/>
            <person name="Yun M.H."/>
        </authorList>
    </citation>
    <scope>NUCLEOTIDE SEQUENCE</scope>
    <source>
        <strain evidence="1">20211129_DDA</strain>
        <tissue evidence="1">Liver</tissue>
    </source>
</reference>
<name>A0AAV7VK42_PLEWA</name>
<gene>
    <name evidence="1" type="ORF">NDU88_004517</name>
</gene>
<sequence length="97" mass="10428">MERLSAVEWVPALCGTLGPLGLRGLVRGRESIGPTWQLEGDRLVVLEPVTQGPQMGPRRAWPECGDDAVKWHSQRELPTDFVEEGGSIAPPITAGAA</sequence>
<comment type="caution">
    <text evidence="1">The sequence shown here is derived from an EMBL/GenBank/DDBJ whole genome shotgun (WGS) entry which is preliminary data.</text>
</comment>
<protein>
    <submittedName>
        <fullName evidence="1">Uncharacterized protein</fullName>
    </submittedName>
</protein>
<dbReference type="EMBL" id="JANPWB010000003">
    <property type="protein sequence ID" value="KAJ1200696.1"/>
    <property type="molecule type" value="Genomic_DNA"/>
</dbReference>
<accession>A0AAV7VK42</accession>
<keyword evidence="2" id="KW-1185">Reference proteome</keyword>
<evidence type="ECO:0000313" key="1">
    <source>
        <dbReference type="EMBL" id="KAJ1200696.1"/>
    </source>
</evidence>
<organism evidence="1 2">
    <name type="scientific">Pleurodeles waltl</name>
    <name type="common">Iberian ribbed newt</name>
    <dbReference type="NCBI Taxonomy" id="8319"/>
    <lineage>
        <taxon>Eukaryota</taxon>
        <taxon>Metazoa</taxon>
        <taxon>Chordata</taxon>
        <taxon>Craniata</taxon>
        <taxon>Vertebrata</taxon>
        <taxon>Euteleostomi</taxon>
        <taxon>Amphibia</taxon>
        <taxon>Batrachia</taxon>
        <taxon>Caudata</taxon>
        <taxon>Salamandroidea</taxon>
        <taxon>Salamandridae</taxon>
        <taxon>Pleurodelinae</taxon>
        <taxon>Pleurodeles</taxon>
    </lineage>
</organism>
<dbReference type="Proteomes" id="UP001066276">
    <property type="component" value="Chromosome 2_1"/>
</dbReference>
<dbReference type="AlphaFoldDB" id="A0AAV7VK42"/>
<evidence type="ECO:0000313" key="2">
    <source>
        <dbReference type="Proteomes" id="UP001066276"/>
    </source>
</evidence>
<proteinExistence type="predicted"/>